<proteinExistence type="predicted"/>
<keyword evidence="2" id="KW-1185">Reference proteome</keyword>
<evidence type="ECO:0000313" key="2">
    <source>
        <dbReference type="Proteomes" id="UP000030764"/>
    </source>
</evidence>
<dbReference type="EMBL" id="KL363187">
    <property type="protein sequence ID" value="KFD57633.1"/>
    <property type="molecule type" value="Genomic_DNA"/>
</dbReference>
<reference evidence="1 2" key="1">
    <citation type="journal article" date="2014" name="Nat. Genet.">
        <title>Genome and transcriptome of the porcine whipworm Trichuris suis.</title>
        <authorList>
            <person name="Jex A.R."/>
            <person name="Nejsum P."/>
            <person name="Schwarz E.M."/>
            <person name="Hu L."/>
            <person name="Young N.D."/>
            <person name="Hall R.S."/>
            <person name="Korhonen P.K."/>
            <person name="Liao S."/>
            <person name="Thamsborg S."/>
            <person name="Xia J."/>
            <person name="Xu P."/>
            <person name="Wang S."/>
            <person name="Scheerlinck J.P."/>
            <person name="Hofmann A."/>
            <person name="Sternberg P.W."/>
            <person name="Wang J."/>
            <person name="Gasser R.B."/>
        </authorList>
    </citation>
    <scope>NUCLEOTIDE SEQUENCE [LARGE SCALE GENOMIC DNA]</scope>
    <source>
        <strain evidence="1">DCEP-RM93M</strain>
    </source>
</reference>
<sequence>MLRLTANSSSTDRRFKLQRALLRHPFVLPVSSELCCNKVITSPGNRLANLHWAAKKRNSSWHSFPTFPSMFLYRQC</sequence>
<evidence type="ECO:0000313" key="1">
    <source>
        <dbReference type="EMBL" id="KFD57633.1"/>
    </source>
</evidence>
<organism evidence="1 2">
    <name type="scientific">Trichuris suis</name>
    <name type="common">pig whipworm</name>
    <dbReference type="NCBI Taxonomy" id="68888"/>
    <lineage>
        <taxon>Eukaryota</taxon>
        <taxon>Metazoa</taxon>
        <taxon>Ecdysozoa</taxon>
        <taxon>Nematoda</taxon>
        <taxon>Enoplea</taxon>
        <taxon>Dorylaimia</taxon>
        <taxon>Trichinellida</taxon>
        <taxon>Trichuridae</taxon>
        <taxon>Trichuris</taxon>
    </lineage>
</organism>
<name>A0A085MK87_9BILA</name>
<dbReference type="AlphaFoldDB" id="A0A085MK87"/>
<protein>
    <submittedName>
        <fullName evidence="1">Uncharacterized protein</fullName>
    </submittedName>
</protein>
<gene>
    <name evidence="1" type="ORF">M513_01303</name>
</gene>
<dbReference type="Proteomes" id="UP000030764">
    <property type="component" value="Unassembled WGS sequence"/>
</dbReference>
<accession>A0A085MK87</accession>